<evidence type="ECO:0000256" key="2">
    <source>
        <dbReference type="ARBA" id="ARBA00010665"/>
    </source>
</evidence>
<keyword evidence="5" id="KW-0964">Secreted</keyword>
<organism evidence="11">
    <name type="scientific">Danio rerio</name>
    <name type="common">Zebrafish</name>
    <name type="synonym">Brachydanio rerio</name>
    <dbReference type="NCBI Taxonomy" id="7955"/>
    <lineage>
        <taxon>Eukaryota</taxon>
        <taxon>Metazoa</taxon>
        <taxon>Chordata</taxon>
        <taxon>Craniata</taxon>
        <taxon>Vertebrata</taxon>
        <taxon>Euteleostomi</taxon>
        <taxon>Actinopterygii</taxon>
        <taxon>Neopterygii</taxon>
        <taxon>Teleostei</taxon>
        <taxon>Ostariophysi</taxon>
        <taxon>Cypriniformes</taxon>
        <taxon>Danionidae</taxon>
        <taxon>Danioninae</taxon>
        <taxon>Danio</taxon>
    </lineage>
</organism>
<evidence type="ECO:0000313" key="14">
    <source>
        <dbReference type="ZFIN" id="ZDB-GENE-090303-2"/>
    </source>
</evidence>
<dbReference type="AlphaFoldDB" id="A0A0G2KM47"/>
<keyword evidence="4" id="KW-0202">Cytokine</keyword>
<dbReference type="GO" id="GO:0006955">
    <property type="term" value="P:immune response"/>
    <property type="evidence" value="ECO:0007669"/>
    <property type="project" value="InterPro"/>
</dbReference>
<dbReference type="Gene3D" id="2.40.50.40">
    <property type="match status" value="1"/>
</dbReference>
<evidence type="ECO:0000256" key="8">
    <source>
        <dbReference type="ARBA" id="ARBA00054901"/>
    </source>
</evidence>
<keyword evidence="3" id="KW-0145">Chemotaxis</keyword>
<comment type="subcellular location">
    <subcellularLocation>
        <location evidence="1">Secreted</location>
    </subcellularLocation>
</comment>
<proteinExistence type="inferred from homology"/>
<evidence type="ECO:0000313" key="13">
    <source>
        <dbReference type="RefSeq" id="XP_696046.1"/>
    </source>
</evidence>
<dbReference type="Proteomes" id="UP000000437">
    <property type="component" value="Chromosome 5"/>
</dbReference>
<dbReference type="Pfam" id="PF00048">
    <property type="entry name" value="IL8"/>
    <property type="match status" value="1"/>
</dbReference>
<comment type="function">
    <text evidence="8">Ligand for cxcr3.2. Chemotactic for macrophages.</text>
</comment>
<reference evidence="11" key="2">
    <citation type="submission" date="2015-06" db="UniProtKB">
        <authorList>
            <consortium name="Ensembl"/>
        </authorList>
    </citation>
    <scope>IDENTIFICATION</scope>
    <source>
        <strain evidence="11">Tuebingen</strain>
    </source>
</reference>
<evidence type="ECO:0000256" key="9">
    <source>
        <dbReference type="SAM" id="SignalP"/>
    </source>
</evidence>
<dbReference type="SMART" id="SM00199">
    <property type="entry name" value="SCY"/>
    <property type="match status" value="1"/>
</dbReference>
<dbReference type="KEGG" id="dre:567656"/>
<gene>
    <name evidence="13 14" type="primary">cxcl11.4</name>
    <name evidence="11" type="synonym">LOC567656</name>
</gene>
<dbReference type="CTD" id="567656"/>
<dbReference type="PANTHER" id="PTHR12015:SF191">
    <property type="entry name" value="C-X-C MOTIF CHEMOKINE 11"/>
    <property type="match status" value="1"/>
</dbReference>
<dbReference type="GO" id="GO:0042056">
    <property type="term" value="F:chemoattractant activity"/>
    <property type="evidence" value="ECO:0007669"/>
    <property type="project" value="UniProtKB-ARBA"/>
</dbReference>
<accession>A0A8N7UTC7</accession>
<dbReference type="RefSeq" id="XP_696046.1">
    <property type="nucleotide sequence ID" value="XM_690954.6"/>
</dbReference>
<reference evidence="13" key="3">
    <citation type="submission" date="2025-04" db="UniProtKB">
        <authorList>
            <consortium name="RefSeq"/>
        </authorList>
    </citation>
    <scope>IDENTIFICATION</scope>
    <source>
        <strain evidence="13">Tuebingen</strain>
    </source>
</reference>
<dbReference type="OMA" id="TCQESTA"/>
<dbReference type="GlyGen" id="A0A0G2KM47">
    <property type="glycosylation" value="1 site"/>
</dbReference>
<evidence type="ECO:0000256" key="5">
    <source>
        <dbReference type="ARBA" id="ARBA00022525"/>
    </source>
</evidence>
<dbReference type="InterPro" id="IPR039809">
    <property type="entry name" value="Chemokine_b/g/d"/>
</dbReference>
<dbReference type="FunFam" id="2.40.50.40:FF:000004">
    <property type="entry name" value="C-X-C motif chemokine"/>
    <property type="match status" value="1"/>
</dbReference>
<evidence type="ECO:0000256" key="7">
    <source>
        <dbReference type="ARBA" id="ARBA00023157"/>
    </source>
</evidence>
<dbReference type="OrthoDB" id="9948647at2759"/>
<protein>
    <submittedName>
        <fullName evidence="11 13">C-X-C motif chemokine 11-6-like</fullName>
    </submittedName>
</protein>
<dbReference type="GO" id="GO:0005615">
    <property type="term" value="C:extracellular space"/>
    <property type="evidence" value="ECO:0007669"/>
    <property type="project" value="UniProtKB-KW"/>
</dbReference>
<evidence type="ECO:0000313" key="11">
    <source>
        <dbReference type="Ensembl" id="ENSDARP00000133434"/>
    </source>
</evidence>
<accession>A0A0G2KM47</accession>
<dbReference type="EMBL" id="BX323596">
    <property type="status" value="NOT_ANNOTATED_CDS"/>
    <property type="molecule type" value="Genomic_DNA"/>
</dbReference>
<dbReference type="CDD" id="cd00273">
    <property type="entry name" value="Chemokine_CXC"/>
    <property type="match status" value="1"/>
</dbReference>
<reference evidence="11 12" key="1">
    <citation type="journal article" date="2013" name="Nature">
        <title>The zebrafish reference genome sequence and its relationship to the human genome.</title>
        <authorList>
            <consortium name="Genome Reference Consortium Zebrafish"/>
            <person name="Howe K."/>
            <person name="Clark M.D."/>
            <person name="Torroja C.F."/>
            <person name="Torrance J."/>
            <person name="Berthelot C."/>
            <person name="Muffato M."/>
            <person name="Collins J.E."/>
            <person name="Humphray S."/>
            <person name="McLaren K."/>
            <person name="Matthews L."/>
            <person name="McLaren S."/>
            <person name="Sealy I."/>
            <person name="Caccamo M."/>
            <person name="Churcher C."/>
            <person name="Scott C."/>
            <person name="Barrett J.C."/>
            <person name="Koch R."/>
            <person name="Rauch G.J."/>
            <person name="White S."/>
            <person name="Chow W."/>
            <person name="Kilian B."/>
            <person name="Quintais L.T."/>
            <person name="Guerra-Assuncao J.A."/>
            <person name="Zhou Y."/>
            <person name="Gu Y."/>
            <person name="Yen J."/>
            <person name="Vogel J.H."/>
            <person name="Eyre T."/>
            <person name="Redmond S."/>
            <person name="Banerjee R."/>
            <person name="Chi J."/>
            <person name="Fu B."/>
            <person name="Langley E."/>
            <person name="Maguire S.F."/>
            <person name="Laird G.K."/>
            <person name="Lloyd D."/>
            <person name="Kenyon E."/>
            <person name="Donaldson S."/>
            <person name="Sehra H."/>
            <person name="Almeida-King J."/>
            <person name="Loveland J."/>
            <person name="Trevanion S."/>
            <person name="Jones M."/>
            <person name="Quail M."/>
            <person name="Willey D."/>
            <person name="Hunt A."/>
            <person name="Burton J."/>
            <person name="Sims S."/>
            <person name="McLay K."/>
            <person name="Plumb B."/>
            <person name="Davis J."/>
            <person name="Clee C."/>
            <person name="Oliver K."/>
            <person name="Clark R."/>
            <person name="Riddle C."/>
            <person name="Elliot D."/>
            <person name="Eliott D."/>
            <person name="Threadgold G."/>
            <person name="Harden G."/>
            <person name="Ware D."/>
            <person name="Begum S."/>
            <person name="Mortimore B."/>
            <person name="Mortimer B."/>
            <person name="Kerry G."/>
            <person name="Heath P."/>
            <person name="Phillimore B."/>
            <person name="Tracey A."/>
            <person name="Corby N."/>
            <person name="Dunn M."/>
            <person name="Johnson C."/>
            <person name="Wood J."/>
            <person name="Clark S."/>
            <person name="Pelan S."/>
            <person name="Griffiths G."/>
            <person name="Smith M."/>
            <person name="Glithero R."/>
            <person name="Howden P."/>
            <person name="Barker N."/>
            <person name="Lloyd C."/>
            <person name="Stevens C."/>
            <person name="Harley J."/>
            <person name="Holt K."/>
            <person name="Panagiotidis G."/>
            <person name="Lovell J."/>
            <person name="Beasley H."/>
            <person name="Henderson C."/>
            <person name="Gordon D."/>
            <person name="Auger K."/>
            <person name="Wright D."/>
            <person name="Collins J."/>
            <person name="Raisen C."/>
            <person name="Dyer L."/>
            <person name="Leung K."/>
            <person name="Robertson L."/>
            <person name="Ambridge K."/>
            <person name="Leongamornlert D."/>
            <person name="McGuire S."/>
            <person name="Gilderthorp R."/>
            <person name="Griffiths C."/>
            <person name="Manthravadi D."/>
            <person name="Nichol S."/>
            <person name="Barker G."/>
            <person name="Whitehead S."/>
            <person name="Kay M."/>
            <person name="Brown J."/>
            <person name="Murnane C."/>
            <person name="Gray E."/>
            <person name="Humphries M."/>
            <person name="Sycamore N."/>
            <person name="Barker D."/>
            <person name="Saunders D."/>
            <person name="Wallis J."/>
            <person name="Babbage A."/>
            <person name="Hammond S."/>
            <person name="Mashreghi-Mohammadi M."/>
            <person name="Barr L."/>
            <person name="Martin S."/>
            <person name="Wray P."/>
            <person name="Ellington A."/>
            <person name="Matthews N."/>
            <person name="Ellwood M."/>
            <person name="Woodmansey R."/>
            <person name="Clark G."/>
            <person name="Cooper J."/>
            <person name="Cooper J."/>
            <person name="Tromans A."/>
            <person name="Grafham D."/>
            <person name="Skuce C."/>
            <person name="Pandian R."/>
            <person name="Andrews R."/>
            <person name="Harrison E."/>
            <person name="Kimberley A."/>
            <person name="Garnett J."/>
            <person name="Fosker N."/>
            <person name="Hall R."/>
            <person name="Garner P."/>
            <person name="Kelly D."/>
            <person name="Bird C."/>
            <person name="Palmer S."/>
            <person name="Gehring I."/>
            <person name="Berger A."/>
            <person name="Dooley C.M."/>
            <person name="Ersan-Urun Z."/>
            <person name="Eser C."/>
            <person name="Geiger H."/>
            <person name="Geisler M."/>
            <person name="Karotki L."/>
            <person name="Kirn A."/>
            <person name="Konantz J."/>
            <person name="Konantz M."/>
            <person name="Oberlander M."/>
            <person name="Rudolph-Geiger S."/>
            <person name="Teucke M."/>
            <person name="Lanz C."/>
            <person name="Raddatz G."/>
            <person name="Osoegawa K."/>
            <person name="Zhu B."/>
            <person name="Rapp A."/>
            <person name="Widaa S."/>
            <person name="Langford C."/>
            <person name="Yang F."/>
            <person name="Schuster S.C."/>
            <person name="Carter N.P."/>
            <person name="Harrow J."/>
            <person name="Ning Z."/>
            <person name="Herrero J."/>
            <person name="Searle S.M."/>
            <person name="Enright A."/>
            <person name="Geisler R."/>
            <person name="Plasterk R.H."/>
            <person name="Lee C."/>
            <person name="Westerfield M."/>
            <person name="de Jong P.J."/>
            <person name="Zon L.I."/>
            <person name="Postlethwait J.H."/>
            <person name="Nusslein-Volhard C."/>
            <person name="Hubbard T.J."/>
            <person name="Roest Crollius H."/>
            <person name="Rogers J."/>
            <person name="Stemple D.L."/>
        </authorList>
    </citation>
    <scope>NUCLEOTIDE SEQUENCE [LARGE SCALE GENOMIC DNA]</scope>
    <source>
        <strain evidence="11">Tuebingen</strain>
    </source>
</reference>
<evidence type="ECO:0000256" key="4">
    <source>
        <dbReference type="ARBA" id="ARBA00022514"/>
    </source>
</evidence>
<dbReference type="SMR" id="A0A0G2KM47"/>
<dbReference type="InterPro" id="IPR036048">
    <property type="entry name" value="Interleukin_8-like_sf"/>
</dbReference>
<dbReference type="PANTHER" id="PTHR12015">
    <property type="entry name" value="SMALL INDUCIBLE CYTOKINE A"/>
    <property type="match status" value="1"/>
</dbReference>
<keyword evidence="6 9" id="KW-0732">Signal</keyword>
<dbReference type="GeneTree" id="ENSGT00940000161751"/>
<feature type="signal peptide" evidence="9">
    <location>
        <begin position="1"/>
        <end position="20"/>
    </location>
</feature>
<dbReference type="PRINTS" id="PR00437">
    <property type="entry name" value="SMALLCYTKCXC"/>
</dbReference>
<evidence type="ECO:0000313" key="12">
    <source>
        <dbReference type="Proteomes" id="UP000000437"/>
    </source>
</evidence>
<evidence type="ECO:0000256" key="1">
    <source>
        <dbReference type="ARBA" id="ARBA00004613"/>
    </source>
</evidence>
<keyword evidence="12" id="KW-1185">Reference proteome</keyword>
<keyword evidence="7" id="KW-1015">Disulfide bond</keyword>
<feature type="domain" description="Chemokine interleukin-8-like" evidence="10">
    <location>
        <begin position="26"/>
        <end position="88"/>
    </location>
</feature>
<dbReference type="GO" id="GO:0008009">
    <property type="term" value="F:chemokine activity"/>
    <property type="evidence" value="ECO:0007669"/>
    <property type="project" value="InterPro"/>
</dbReference>
<dbReference type="STRING" id="7955.ENSDARP00000133434"/>
<dbReference type="PRINTS" id="PR00436">
    <property type="entry name" value="INTERLEUKIN8"/>
</dbReference>
<dbReference type="AGR" id="ZFIN:ZDB-GENE-090303-2"/>
<dbReference type="InterPro" id="IPR001089">
    <property type="entry name" value="Chemokine_CXC"/>
</dbReference>
<feature type="chain" id="PRO_5044542429" evidence="9">
    <location>
        <begin position="21"/>
        <end position="96"/>
    </location>
</feature>
<evidence type="ECO:0000256" key="6">
    <source>
        <dbReference type="ARBA" id="ARBA00022729"/>
    </source>
</evidence>
<dbReference type="GeneID" id="567656"/>
<dbReference type="GO" id="GO:0006952">
    <property type="term" value="P:defense response"/>
    <property type="evidence" value="ECO:0007669"/>
    <property type="project" value="InterPro"/>
</dbReference>
<dbReference type="Ensembl" id="ENSDART00000162981.2">
    <property type="protein sequence ID" value="ENSDARP00000133434.1"/>
    <property type="gene ID" value="ENSDARG00000101138.2"/>
</dbReference>
<dbReference type="InterPro" id="IPR001811">
    <property type="entry name" value="Chemokine_IL8-like_dom"/>
</dbReference>
<evidence type="ECO:0000256" key="3">
    <source>
        <dbReference type="ARBA" id="ARBA00022500"/>
    </source>
</evidence>
<dbReference type="InterPro" id="IPR033899">
    <property type="entry name" value="CXC_Chemokine_domain"/>
</dbReference>
<dbReference type="ZFIN" id="ZDB-GENE-090303-2">
    <property type="gene designation" value="cxcl11.4"/>
</dbReference>
<evidence type="ECO:0000259" key="10">
    <source>
        <dbReference type="SMART" id="SM00199"/>
    </source>
</evidence>
<sequence length="96" mass="10511">MKTLAAVVLLGYLLVIKVEGQARAPRSRCLCADKGVNMVSPKLIEKVDIIPPTPSCGNLEIVVTLKNGAEPKCLSPDSKFTQKYLMKALEKRTLQK</sequence>
<name>A0A0G2KM47_DANRE</name>
<dbReference type="Bgee" id="ENSDARG00000101138">
    <property type="expression patterns" value="Expressed in spleen and 7 other cell types or tissues"/>
</dbReference>
<dbReference type="SUPFAM" id="SSF54117">
    <property type="entry name" value="Interleukin 8-like chemokines"/>
    <property type="match status" value="1"/>
</dbReference>
<comment type="similarity">
    <text evidence="2">Belongs to the intercrine alpha (chemokine CxC) family.</text>
</comment>